<proteinExistence type="predicted"/>
<gene>
    <name evidence="2" type="ORF">Cgig2_015876</name>
</gene>
<accession>A0A9Q1GU49</accession>
<dbReference type="EMBL" id="JAKOGI010001460">
    <property type="protein sequence ID" value="KAJ8425502.1"/>
    <property type="molecule type" value="Genomic_DNA"/>
</dbReference>
<evidence type="ECO:0000313" key="2">
    <source>
        <dbReference type="EMBL" id="KAJ8425502.1"/>
    </source>
</evidence>
<evidence type="ECO:0000256" key="1">
    <source>
        <dbReference type="SAM" id="Coils"/>
    </source>
</evidence>
<keyword evidence="1" id="KW-0175">Coiled coil</keyword>
<dbReference type="Proteomes" id="UP001153076">
    <property type="component" value="Unassembled WGS sequence"/>
</dbReference>
<evidence type="ECO:0000313" key="3">
    <source>
        <dbReference type="Proteomes" id="UP001153076"/>
    </source>
</evidence>
<organism evidence="2 3">
    <name type="scientific">Carnegiea gigantea</name>
    <dbReference type="NCBI Taxonomy" id="171969"/>
    <lineage>
        <taxon>Eukaryota</taxon>
        <taxon>Viridiplantae</taxon>
        <taxon>Streptophyta</taxon>
        <taxon>Embryophyta</taxon>
        <taxon>Tracheophyta</taxon>
        <taxon>Spermatophyta</taxon>
        <taxon>Magnoliopsida</taxon>
        <taxon>eudicotyledons</taxon>
        <taxon>Gunneridae</taxon>
        <taxon>Pentapetalae</taxon>
        <taxon>Caryophyllales</taxon>
        <taxon>Cactineae</taxon>
        <taxon>Cactaceae</taxon>
        <taxon>Cactoideae</taxon>
        <taxon>Echinocereeae</taxon>
        <taxon>Carnegiea</taxon>
    </lineage>
</organism>
<dbReference type="AlphaFoldDB" id="A0A9Q1GU49"/>
<sequence length="157" mass="17437">MKIGANGVYLVRLLKSVPITINCSVLGTVFGLKFIESTPPSLTRKMTKDLGWKHIYELTPVEATELKIQSPEHPSLHTIAANIDSLREEHADLRTKVDLLHSNMGLLSRKVDELIRMTSLVHHGAKLSIPFKRSNLDRASTAGSHLIQSLSPNPHFT</sequence>
<keyword evidence="3" id="KW-1185">Reference proteome</keyword>
<protein>
    <submittedName>
        <fullName evidence="2">Uncharacterized protein</fullName>
    </submittedName>
</protein>
<reference evidence="2" key="1">
    <citation type="submission" date="2022-04" db="EMBL/GenBank/DDBJ databases">
        <title>Carnegiea gigantea Genome sequencing and assembly v2.</title>
        <authorList>
            <person name="Copetti D."/>
            <person name="Sanderson M.J."/>
            <person name="Burquez A."/>
            <person name="Wojciechowski M.F."/>
        </authorList>
    </citation>
    <scope>NUCLEOTIDE SEQUENCE</scope>
    <source>
        <strain evidence="2">SGP5-SGP5p</strain>
        <tissue evidence="2">Aerial part</tissue>
    </source>
</reference>
<feature type="coiled-coil region" evidence="1">
    <location>
        <begin position="76"/>
        <end position="103"/>
    </location>
</feature>
<name>A0A9Q1GU49_9CARY</name>
<comment type="caution">
    <text evidence="2">The sequence shown here is derived from an EMBL/GenBank/DDBJ whole genome shotgun (WGS) entry which is preliminary data.</text>
</comment>